<dbReference type="NCBIfam" id="TIGR02210">
    <property type="entry name" value="rodA_shape"/>
    <property type="match status" value="1"/>
</dbReference>
<dbReference type="AlphaFoldDB" id="A0A1F6WQL6"/>
<dbReference type="Pfam" id="PF01098">
    <property type="entry name" value="FTSW_RODA_SPOVE"/>
    <property type="match status" value="1"/>
</dbReference>
<accession>A0A1F6WQL6</accession>
<comment type="caution">
    <text evidence="7">The sequence shown here is derived from an EMBL/GenBank/DDBJ whole genome shotgun (WGS) entry which is preliminary data.</text>
</comment>
<proteinExistence type="predicted"/>
<feature type="transmembrane region" description="Helical" evidence="6">
    <location>
        <begin position="272"/>
        <end position="292"/>
    </location>
</feature>
<evidence type="ECO:0000256" key="1">
    <source>
        <dbReference type="ARBA" id="ARBA00004141"/>
    </source>
</evidence>
<keyword evidence="4 6" id="KW-1133">Transmembrane helix</keyword>
<dbReference type="GO" id="GO:0051301">
    <property type="term" value="P:cell division"/>
    <property type="evidence" value="ECO:0007669"/>
    <property type="project" value="InterPro"/>
</dbReference>
<reference evidence="7 8" key="1">
    <citation type="journal article" date="2016" name="Nat. Commun.">
        <title>Thousands of microbial genomes shed light on interconnected biogeochemical processes in an aquifer system.</title>
        <authorList>
            <person name="Anantharaman K."/>
            <person name="Brown C.T."/>
            <person name="Hug L.A."/>
            <person name="Sharon I."/>
            <person name="Castelle C.J."/>
            <person name="Probst A.J."/>
            <person name="Thomas B.C."/>
            <person name="Singh A."/>
            <person name="Wilkins M.J."/>
            <person name="Karaoz U."/>
            <person name="Brodie E.L."/>
            <person name="Williams K.H."/>
            <person name="Hubbard S.S."/>
            <person name="Banfield J.F."/>
        </authorList>
    </citation>
    <scope>NUCLEOTIDE SEQUENCE [LARGE SCALE GENOMIC DNA]</scope>
</reference>
<sequence>MQSSFTLKSVFKNIDWVLFLAIIPILVFGLGALWPLSGDTIFFKKQVISIIIGICIFFLASTTDPRFFRKSSIVLTFYFICVFLLLLLFVFGNFINGAQSWFKFGIFGFQPVDLMKVILVLVLAKYFSRRHVEIAHIRHIVVSGLYMFIPFLLVFLQPDFGSAMILGIIWFGMVLASGLSKKHILILTTIGLVIFASLYIFVFAPYQKQRLSNFLNPLADVHGSGYNVLQSTIAVGSGQVIGKGLGFGTQSRLRFLPEYQTDFIFAAYAEEWGFVGVLILLILYSIVIIRILMTALYGATNFEILFGIGIALMFLSHIVINIGMNMGIMPVTGITLPFMSYGGSHIVASFLGLGILQAMRKYSRSFHRDDMRNEFLGLEKQYGDI</sequence>
<protein>
    <submittedName>
        <fullName evidence="7">Rod shape-determining protein RodA</fullName>
    </submittedName>
</protein>
<dbReference type="EMBL" id="MFUO01000009">
    <property type="protein sequence ID" value="OGI84157.1"/>
    <property type="molecule type" value="Genomic_DNA"/>
</dbReference>
<keyword evidence="5 6" id="KW-0472">Membrane</keyword>
<name>A0A1F6WQL6_9BACT</name>
<feature type="transmembrane region" description="Helical" evidence="6">
    <location>
        <begin position="338"/>
        <end position="358"/>
    </location>
</feature>
<dbReference type="InterPro" id="IPR001182">
    <property type="entry name" value="FtsW/RodA"/>
</dbReference>
<dbReference type="STRING" id="1801764.A2903_01150"/>
<evidence type="ECO:0000313" key="8">
    <source>
        <dbReference type="Proteomes" id="UP000178184"/>
    </source>
</evidence>
<dbReference type="InterPro" id="IPR011923">
    <property type="entry name" value="RodA/MrdB"/>
</dbReference>
<dbReference type="GO" id="GO:0008360">
    <property type="term" value="P:regulation of cell shape"/>
    <property type="evidence" value="ECO:0007669"/>
    <property type="project" value="UniProtKB-KW"/>
</dbReference>
<feature type="transmembrane region" description="Helical" evidence="6">
    <location>
        <begin position="304"/>
        <end position="326"/>
    </location>
</feature>
<organism evidence="7 8">
    <name type="scientific">Candidatus Nomurabacteria bacterium RIFCSPLOWO2_01_FULL_33_17</name>
    <dbReference type="NCBI Taxonomy" id="1801764"/>
    <lineage>
        <taxon>Bacteria</taxon>
        <taxon>Candidatus Nomuraibacteriota</taxon>
    </lineage>
</organism>
<dbReference type="GO" id="GO:0032153">
    <property type="term" value="C:cell division site"/>
    <property type="evidence" value="ECO:0007669"/>
    <property type="project" value="TreeGrafter"/>
</dbReference>
<feature type="transmembrane region" description="Helical" evidence="6">
    <location>
        <begin position="184"/>
        <end position="206"/>
    </location>
</feature>
<evidence type="ECO:0000256" key="4">
    <source>
        <dbReference type="ARBA" id="ARBA00022989"/>
    </source>
</evidence>
<feature type="transmembrane region" description="Helical" evidence="6">
    <location>
        <begin position="73"/>
        <end position="95"/>
    </location>
</feature>
<feature type="transmembrane region" description="Helical" evidence="6">
    <location>
        <begin position="101"/>
        <end position="124"/>
    </location>
</feature>
<feature type="transmembrane region" description="Helical" evidence="6">
    <location>
        <begin position="162"/>
        <end position="179"/>
    </location>
</feature>
<dbReference type="Proteomes" id="UP000178184">
    <property type="component" value="Unassembled WGS sequence"/>
</dbReference>
<dbReference type="PANTHER" id="PTHR30474">
    <property type="entry name" value="CELL CYCLE PROTEIN"/>
    <property type="match status" value="1"/>
</dbReference>
<comment type="subcellular location">
    <subcellularLocation>
        <location evidence="1">Membrane</location>
        <topology evidence="1">Multi-pass membrane protein</topology>
    </subcellularLocation>
</comment>
<dbReference type="GO" id="GO:0015648">
    <property type="term" value="F:lipid-linked peptidoglycan transporter activity"/>
    <property type="evidence" value="ECO:0007669"/>
    <property type="project" value="TreeGrafter"/>
</dbReference>
<evidence type="ECO:0000256" key="5">
    <source>
        <dbReference type="ARBA" id="ARBA00023136"/>
    </source>
</evidence>
<evidence type="ECO:0000256" key="2">
    <source>
        <dbReference type="ARBA" id="ARBA00022692"/>
    </source>
</evidence>
<feature type="transmembrane region" description="Helical" evidence="6">
    <location>
        <begin position="42"/>
        <end position="61"/>
    </location>
</feature>
<evidence type="ECO:0000313" key="7">
    <source>
        <dbReference type="EMBL" id="OGI84157.1"/>
    </source>
</evidence>
<evidence type="ECO:0000256" key="3">
    <source>
        <dbReference type="ARBA" id="ARBA00022960"/>
    </source>
</evidence>
<feature type="transmembrane region" description="Helical" evidence="6">
    <location>
        <begin position="16"/>
        <end position="36"/>
    </location>
</feature>
<feature type="transmembrane region" description="Helical" evidence="6">
    <location>
        <begin position="136"/>
        <end position="156"/>
    </location>
</feature>
<evidence type="ECO:0000256" key="6">
    <source>
        <dbReference type="SAM" id="Phobius"/>
    </source>
</evidence>
<keyword evidence="3" id="KW-0133">Cell shape</keyword>
<keyword evidence="2 6" id="KW-0812">Transmembrane</keyword>
<gene>
    <name evidence="7" type="ORF">A2903_01150</name>
</gene>
<dbReference type="GO" id="GO:0005886">
    <property type="term" value="C:plasma membrane"/>
    <property type="evidence" value="ECO:0007669"/>
    <property type="project" value="TreeGrafter"/>
</dbReference>